<dbReference type="GO" id="GO:0005786">
    <property type="term" value="C:signal recognition particle, endoplasmic reticulum targeting"/>
    <property type="evidence" value="ECO:0007669"/>
    <property type="project" value="UniProtKB-UniRule"/>
</dbReference>
<evidence type="ECO:0000256" key="5">
    <source>
        <dbReference type="ARBA" id="ARBA00022490"/>
    </source>
</evidence>
<dbReference type="InterPro" id="IPR013699">
    <property type="entry name" value="Signal_recog_part_SRP72_RNA-bd"/>
</dbReference>
<evidence type="ECO:0000313" key="12">
    <source>
        <dbReference type="EMBL" id="CEP62463.1"/>
    </source>
</evidence>
<dbReference type="GeneID" id="34685933"/>
<evidence type="ECO:0000256" key="2">
    <source>
        <dbReference type="ARBA" id="ARBA00004496"/>
    </source>
</evidence>
<dbReference type="AlphaFoldDB" id="A0A0C7MRB0"/>
<keyword evidence="13" id="KW-1185">Reference proteome</keyword>
<protein>
    <recommendedName>
        <fullName evidence="4 9">Signal recognition particle subunit SRP72</fullName>
    </recommendedName>
</protein>
<dbReference type="GO" id="GO:0006614">
    <property type="term" value="P:SRP-dependent cotranslational protein targeting to membrane"/>
    <property type="evidence" value="ECO:0007669"/>
    <property type="project" value="UniProtKB-UniRule"/>
</dbReference>
<dbReference type="EMBL" id="LN736364">
    <property type="protein sequence ID" value="CEP62463.1"/>
    <property type="molecule type" value="Genomic_DNA"/>
</dbReference>
<dbReference type="PIRSF" id="PIRSF038922">
    <property type="entry name" value="SRP72"/>
    <property type="match status" value="1"/>
</dbReference>
<dbReference type="GO" id="GO:0008312">
    <property type="term" value="F:7S RNA binding"/>
    <property type="evidence" value="ECO:0007669"/>
    <property type="project" value="InterPro"/>
</dbReference>
<keyword evidence="6" id="KW-0256">Endoplasmic reticulum</keyword>
<name>A0A0C7MRB0_9SACH</name>
<dbReference type="STRING" id="1245769.A0A0C7MRB0"/>
<dbReference type="RefSeq" id="XP_022628689.1">
    <property type="nucleotide sequence ID" value="XM_022772357.1"/>
</dbReference>
<dbReference type="Proteomes" id="UP000054304">
    <property type="component" value="Unassembled WGS sequence"/>
</dbReference>
<evidence type="ECO:0000256" key="3">
    <source>
        <dbReference type="ARBA" id="ARBA00007676"/>
    </source>
</evidence>
<organism evidence="12 13">
    <name type="scientific">Lachancea lanzarotensis</name>
    <dbReference type="NCBI Taxonomy" id="1245769"/>
    <lineage>
        <taxon>Eukaryota</taxon>
        <taxon>Fungi</taxon>
        <taxon>Dikarya</taxon>
        <taxon>Ascomycota</taxon>
        <taxon>Saccharomycotina</taxon>
        <taxon>Saccharomycetes</taxon>
        <taxon>Saccharomycetales</taxon>
        <taxon>Saccharomycetaceae</taxon>
        <taxon>Lachancea</taxon>
    </lineage>
</organism>
<feature type="compositionally biased region" description="Basic and acidic residues" evidence="10">
    <location>
        <begin position="558"/>
        <end position="567"/>
    </location>
</feature>
<accession>A0A0C7MRB0</accession>
<evidence type="ECO:0000256" key="7">
    <source>
        <dbReference type="ARBA" id="ARBA00023135"/>
    </source>
</evidence>
<keyword evidence="5 9" id="KW-0963">Cytoplasm</keyword>
<keyword evidence="7 9" id="KW-0733">Signal recognition particle</keyword>
<dbReference type="HOGENOM" id="CLU_013808_4_0_1"/>
<dbReference type="GO" id="GO:0005783">
    <property type="term" value="C:endoplasmic reticulum"/>
    <property type="evidence" value="ECO:0007669"/>
    <property type="project" value="UniProtKB-SubCell"/>
</dbReference>
<feature type="domain" description="Signal recognition particle SRP72 subunit RNA-binding" evidence="11">
    <location>
        <begin position="525"/>
        <end position="567"/>
    </location>
</feature>
<evidence type="ECO:0000256" key="1">
    <source>
        <dbReference type="ARBA" id="ARBA00004240"/>
    </source>
</evidence>
<evidence type="ECO:0000256" key="4">
    <source>
        <dbReference type="ARBA" id="ARBA00018350"/>
    </source>
</evidence>
<dbReference type="InterPro" id="IPR011990">
    <property type="entry name" value="TPR-like_helical_dom_sf"/>
</dbReference>
<evidence type="ECO:0000256" key="6">
    <source>
        <dbReference type="ARBA" id="ARBA00022824"/>
    </source>
</evidence>
<sequence>MKDLTSLFADLNVLYNSNKHSEVAKTCQRLIEGGVEDRKPVLKQWLIALVKSDQYKKSWDLLTQFGSELNDGFYLERLYVLYKLGYAKEFEKLYEEVKKAVHQDNSQSRGVLHVRAQFCFKNGKYDEATEIYRVLGQNNENQPDNETEIACNERAALSFSSLAKESEPHTAFHDDSYDFLLNESLIALAQGRTQLSLEHLEKAAALAAQDGLDDDKFAIGLQRAYVLQLSGNVKASRALLQSLLENSQTGSTNYLLAFSNLKSLQDISKYTTNIPLLLRELNAPKLSGIVGTLGLEQQKRVLSNLLFLNLFGKSSIQAKRSTLSKTLAHYQKVVDDPILEPYQSQAKKLFHHAESVMSCSLEGSVVGLVLLAVQLQVVEKQYDRAIILCEKFVNNSSDCFSTSYRTICYVLFELYQKAARSRPSHILAQRIYDNMRDEYVIEDPQFWRFIAFKMQAKQSYEHAEEVFAKLQTLCPSLSLTELNGDRREQIGEDLDSLIETVDVEALKIQGISPFDSRTRRRGESALTKTIKRRRVHKNRKLPKNCDLASLPNPERWLPLKDRSDYKPNKKVAAKLTQGGSATRKGTQNLDMSKSSKTKKRK</sequence>
<dbReference type="SUPFAM" id="SSF48452">
    <property type="entry name" value="TPR-like"/>
    <property type="match status" value="1"/>
</dbReference>
<comment type="similarity">
    <text evidence="3 9">Belongs to the SRP72 family.</text>
</comment>
<proteinExistence type="inferred from homology"/>
<comment type="function">
    <text evidence="9">Component of the signal recognition particle (SRP) complex, a ribonucleoprotein complex that mediates the cotranslational targeting of secretory and membrane proteins to the endoplasmic reticulum (ER).</text>
</comment>
<feature type="region of interest" description="Disordered" evidence="10">
    <location>
        <begin position="558"/>
        <end position="601"/>
    </location>
</feature>
<keyword evidence="8 9" id="KW-0687">Ribonucleoprotein</keyword>
<dbReference type="InterPro" id="IPR026270">
    <property type="entry name" value="SRP72"/>
</dbReference>
<evidence type="ECO:0000256" key="8">
    <source>
        <dbReference type="ARBA" id="ARBA00023274"/>
    </source>
</evidence>
<comment type="subcellular location">
    <subcellularLocation>
        <location evidence="2 9">Cytoplasm</location>
    </subcellularLocation>
    <subcellularLocation>
        <location evidence="1">Endoplasmic reticulum</location>
    </subcellularLocation>
</comment>
<feature type="compositionally biased region" description="Polar residues" evidence="10">
    <location>
        <begin position="577"/>
        <end position="594"/>
    </location>
</feature>
<dbReference type="Pfam" id="PF08492">
    <property type="entry name" value="SRP72"/>
    <property type="match status" value="1"/>
</dbReference>
<gene>
    <name evidence="12" type="ORF">LALA0_S05e06216g</name>
</gene>
<dbReference type="OrthoDB" id="5421607at2759"/>
<dbReference type="Gene3D" id="1.25.40.10">
    <property type="entry name" value="Tetratricopeptide repeat domain"/>
    <property type="match status" value="1"/>
</dbReference>
<evidence type="ECO:0000256" key="9">
    <source>
        <dbReference type="PIRNR" id="PIRNR038922"/>
    </source>
</evidence>
<evidence type="ECO:0000313" key="13">
    <source>
        <dbReference type="Proteomes" id="UP000054304"/>
    </source>
</evidence>
<dbReference type="GO" id="GO:0043022">
    <property type="term" value="F:ribosome binding"/>
    <property type="evidence" value="ECO:0007669"/>
    <property type="project" value="TreeGrafter"/>
</dbReference>
<dbReference type="PANTHER" id="PTHR14094:SF9">
    <property type="entry name" value="SIGNAL RECOGNITION PARTICLE SUBUNIT SRP72"/>
    <property type="match status" value="1"/>
</dbReference>
<evidence type="ECO:0000259" key="11">
    <source>
        <dbReference type="Pfam" id="PF08492"/>
    </source>
</evidence>
<dbReference type="PANTHER" id="PTHR14094">
    <property type="entry name" value="SIGNAL RECOGNITION PARTICLE 72"/>
    <property type="match status" value="1"/>
</dbReference>
<reference evidence="12 13" key="1">
    <citation type="submission" date="2014-12" db="EMBL/GenBank/DDBJ databases">
        <authorList>
            <person name="Neuveglise Cecile"/>
        </authorList>
    </citation>
    <scope>NUCLEOTIDE SEQUENCE [LARGE SCALE GENOMIC DNA]</scope>
    <source>
        <strain evidence="12 13">CBS 12615</strain>
    </source>
</reference>
<evidence type="ECO:0000256" key="10">
    <source>
        <dbReference type="SAM" id="MobiDB-lite"/>
    </source>
</evidence>